<protein>
    <submittedName>
        <fullName evidence="6">UDP-N-acetylglucosamine--LPS N-acetylglucosamine transferase</fullName>
    </submittedName>
</protein>
<sequence length="153" mass="17400">MKKKLKVLFVGSSGGHLAQMLSIKPWYKDHQRIWITFDTPDAVSALEGEKVFWMHHSPERKIVDLLKTTQAAVRLLPKIRPDVVISTGASLGAIFIIIAKLARIPTLYIEVFDRITLRSMSGRICYRVADTFAVQWEEQLKIYPRAQVVGPLL</sequence>
<keyword evidence="5" id="KW-0472">Membrane</keyword>
<evidence type="ECO:0000256" key="1">
    <source>
        <dbReference type="ARBA" id="ARBA00004389"/>
    </source>
</evidence>
<keyword evidence="2" id="KW-0812">Transmembrane</keyword>
<dbReference type="Gene3D" id="3.40.50.2000">
    <property type="entry name" value="Glycogen Phosphorylase B"/>
    <property type="match status" value="1"/>
</dbReference>
<dbReference type="Pfam" id="PF08660">
    <property type="entry name" value="Alg14"/>
    <property type="match status" value="1"/>
</dbReference>
<dbReference type="EMBL" id="PKKO01000002">
    <property type="protein sequence ID" value="PKY72812.1"/>
    <property type="molecule type" value="Genomic_DNA"/>
</dbReference>
<dbReference type="STRING" id="33007.HMPREF3198_01422"/>
<evidence type="ECO:0000313" key="7">
    <source>
        <dbReference type="Proteomes" id="UP000235122"/>
    </source>
</evidence>
<gene>
    <name evidence="6" type="ORF">CYJ19_04015</name>
</gene>
<dbReference type="GO" id="GO:0006488">
    <property type="term" value="P:dolichol-linked oligosaccharide biosynthetic process"/>
    <property type="evidence" value="ECO:0007669"/>
    <property type="project" value="InterPro"/>
</dbReference>
<comment type="caution">
    <text evidence="6">The sequence shown here is derived from an EMBL/GenBank/DDBJ whole genome shotgun (WGS) entry which is preliminary data.</text>
</comment>
<dbReference type="RefSeq" id="WP_024330964.1">
    <property type="nucleotide sequence ID" value="NZ_JASOXK010000002.1"/>
</dbReference>
<dbReference type="SUPFAM" id="SSF53756">
    <property type="entry name" value="UDP-Glycosyltransferase/glycogen phosphorylase"/>
    <property type="match status" value="1"/>
</dbReference>
<dbReference type="GO" id="GO:0004577">
    <property type="term" value="F:N-acetylglucosaminyldiphosphodolichol N-acetylglucosaminyltransferase activity"/>
    <property type="evidence" value="ECO:0007669"/>
    <property type="project" value="TreeGrafter"/>
</dbReference>
<evidence type="ECO:0000256" key="2">
    <source>
        <dbReference type="ARBA" id="ARBA00022692"/>
    </source>
</evidence>
<reference evidence="6 7" key="1">
    <citation type="submission" date="2017-12" db="EMBL/GenBank/DDBJ databases">
        <title>Phylogenetic diversity of female urinary microbiome.</title>
        <authorList>
            <person name="Thomas-White K."/>
            <person name="Wolfe A.J."/>
        </authorList>
    </citation>
    <scope>NUCLEOTIDE SEQUENCE [LARGE SCALE GENOMIC DNA]</scope>
    <source>
        <strain evidence="6 7">UMB0402</strain>
    </source>
</reference>
<evidence type="ECO:0000256" key="5">
    <source>
        <dbReference type="ARBA" id="ARBA00023136"/>
    </source>
</evidence>
<evidence type="ECO:0000256" key="3">
    <source>
        <dbReference type="ARBA" id="ARBA00022824"/>
    </source>
</evidence>
<dbReference type="PANTHER" id="PTHR12154">
    <property type="entry name" value="GLYCOSYL TRANSFERASE-RELATED"/>
    <property type="match status" value="1"/>
</dbReference>
<name>A0A2I1INW7_9ACTO</name>
<dbReference type="PANTHER" id="PTHR12154:SF4">
    <property type="entry name" value="UDP-N-ACETYLGLUCOSAMINE TRANSFERASE SUBUNIT ALG14 HOMOLOG"/>
    <property type="match status" value="1"/>
</dbReference>
<comment type="subcellular location">
    <subcellularLocation>
        <location evidence="1">Endoplasmic reticulum membrane</location>
        <topology evidence="1">Single-pass membrane protein</topology>
    </subcellularLocation>
</comment>
<accession>A0A2I1INW7</accession>
<organism evidence="6 7">
    <name type="scientific">Winkia neuii</name>
    <dbReference type="NCBI Taxonomy" id="33007"/>
    <lineage>
        <taxon>Bacteria</taxon>
        <taxon>Bacillati</taxon>
        <taxon>Actinomycetota</taxon>
        <taxon>Actinomycetes</taxon>
        <taxon>Actinomycetales</taxon>
        <taxon>Actinomycetaceae</taxon>
        <taxon>Winkia</taxon>
    </lineage>
</organism>
<evidence type="ECO:0000256" key="4">
    <source>
        <dbReference type="ARBA" id="ARBA00022989"/>
    </source>
</evidence>
<evidence type="ECO:0000313" key="6">
    <source>
        <dbReference type="EMBL" id="PKY72812.1"/>
    </source>
</evidence>
<dbReference type="Proteomes" id="UP000235122">
    <property type="component" value="Unassembled WGS sequence"/>
</dbReference>
<dbReference type="GeneID" id="35867760"/>
<dbReference type="InterPro" id="IPR013969">
    <property type="entry name" value="Oligosacch_biosynth_Alg14"/>
</dbReference>
<keyword evidence="4" id="KW-1133">Transmembrane helix</keyword>
<keyword evidence="6" id="KW-0808">Transferase</keyword>
<dbReference type="AlphaFoldDB" id="A0A2I1INW7"/>
<keyword evidence="7" id="KW-1185">Reference proteome</keyword>
<proteinExistence type="predicted"/>
<dbReference type="NCBIfam" id="NF041549">
    <property type="entry name" value="PssD"/>
    <property type="match status" value="1"/>
</dbReference>
<keyword evidence="3" id="KW-0256">Endoplasmic reticulum</keyword>